<dbReference type="STRING" id="515619.EUBREC_3449"/>
<dbReference type="EMBL" id="CP001107">
    <property type="protein sequence ID" value="ACR77175.1"/>
    <property type="molecule type" value="Genomic_DNA"/>
</dbReference>
<dbReference type="Proteomes" id="UP000001477">
    <property type="component" value="Chromosome"/>
</dbReference>
<organism evidence="1 2">
    <name type="scientific">Agathobacter rectalis (strain ATCC 33656 / DSM 3377 / JCM 17463 / KCTC 5835 / VPI 0990)</name>
    <name type="common">Eubacterium rectale</name>
    <dbReference type="NCBI Taxonomy" id="515619"/>
    <lineage>
        <taxon>Bacteria</taxon>
        <taxon>Bacillati</taxon>
        <taxon>Bacillota</taxon>
        <taxon>Clostridia</taxon>
        <taxon>Lachnospirales</taxon>
        <taxon>Lachnospiraceae</taxon>
        <taxon>Agathobacter</taxon>
    </lineage>
</organism>
<dbReference type="PaxDb" id="515619-EUBREC_3449"/>
<evidence type="ECO:0000313" key="2">
    <source>
        <dbReference type="Proteomes" id="UP000001477"/>
    </source>
</evidence>
<reference evidence="1 2" key="1">
    <citation type="journal article" date="2009" name="Proc. Natl. Acad. Sci. U.S.A.">
        <title>Characterizing a model human gut microbiota composed of members of its two dominant bacterial phyla.</title>
        <authorList>
            <person name="Mahowald M.A."/>
            <person name="Rey F.E."/>
            <person name="Seedorf H."/>
            <person name="Turnbaugh P.J."/>
            <person name="Fulton R.S."/>
            <person name="Wollam A."/>
            <person name="Shah N."/>
            <person name="Wang C."/>
            <person name="Magrini V."/>
            <person name="Wilson R.K."/>
            <person name="Cantarel B.L."/>
            <person name="Coutinho P.M."/>
            <person name="Henrissat B."/>
            <person name="Crock L.W."/>
            <person name="Russell A."/>
            <person name="Verberkmoes N.C."/>
            <person name="Hettich R.L."/>
            <person name="Gordon J.I."/>
        </authorList>
    </citation>
    <scope>NUCLEOTIDE SEQUENCE [LARGE SCALE GENOMIC DNA]</scope>
    <source>
        <strain evidence="2">ATCC 33656 / DSM 3377 / JCM 17463 / KCTC 5835 / LMG 30912 / VPI 0990</strain>
    </source>
</reference>
<accession>C4ZFA3</accession>
<dbReference type="HOGENOM" id="CLU_3309961_0_0_9"/>
<dbReference type="AlphaFoldDB" id="C4ZFA3"/>
<dbReference type="KEGG" id="ere:EUBREC_3449"/>
<name>C4ZFA3_AGARV</name>
<gene>
    <name evidence="1" type="ordered locus">EUBREC_3449</name>
</gene>
<evidence type="ECO:0000313" key="1">
    <source>
        <dbReference type="EMBL" id="ACR77175.1"/>
    </source>
</evidence>
<protein>
    <submittedName>
        <fullName evidence="1">Uncharacterized protein</fullName>
    </submittedName>
</protein>
<proteinExistence type="predicted"/>
<sequence length="39" mass="4476">MISTRYFQILCNIGKGVSKSVKLVFLSEKSDLRDIKRSD</sequence>